<dbReference type="EMBL" id="CSBK01000143">
    <property type="protein sequence ID" value="COX00733.1"/>
    <property type="molecule type" value="Genomic_DNA"/>
</dbReference>
<dbReference type="EMBL" id="CNFU01000570">
    <property type="protein sequence ID" value="CKS11075.1"/>
    <property type="molecule type" value="Genomic_DNA"/>
</dbReference>
<reference evidence="9 10" key="1">
    <citation type="submission" date="2015-03" db="EMBL/GenBank/DDBJ databases">
        <authorList>
            <consortium name="Pathogen Informatics"/>
        </authorList>
    </citation>
    <scope>NUCLEOTIDE SEQUENCE [LARGE SCALE GENOMIC DNA]</scope>
    <source>
        <strain evidence="3 14">Bir 172</strain>
        <strain evidence="4 16">Bir 185</strain>
        <strain evidence="2 15">Bir 187</strain>
        <strain evidence="5 10">D00501624</strain>
        <strain evidence="6 12">G09801536</strain>
        <strain evidence="1 13">H09601792</strain>
        <strain evidence="8 11">M09401471</strain>
        <strain evidence="9">N09902308</strain>
    </source>
</reference>
<dbReference type="Proteomes" id="UP000050164">
    <property type="component" value="Unassembled WGS sequence"/>
</dbReference>
<dbReference type="EMBL" id="CNFT01000996">
    <property type="protein sequence ID" value="CKS69097.1"/>
    <property type="molecule type" value="Genomic_DNA"/>
</dbReference>
<evidence type="ECO:0000313" key="4">
    <source>
        <dbReference type="EMBL" id="CKS69097.1"/>
    </source>
</evidence>
<evidence type="ECO:0000313" key="2">
    <source>
        <dbReference type="EMBL" id="CKS11075.1"/>
    </source>
</evidence>
<reference evidence="7" key="2">
    <citation type="submission" date="2015-03" db="EMBL/GenBank/DDBJ databases">
        <authorList>
            <consortium name="Pathogen Informatics"/>
            <person name="Murphy D."/>
        </authorList>
    </citation>
    <scope>NUCLEOTIDE SEQUENCE</scope>
    <source>
        <strain evidence="7">N09902308</strain>
    </source>
</reference>
<evidence type="ECO:0000313" key="1">
    <source>
        <dbReference type="EMBL" id="CFE51301.1"/>
    </source>
</evidence>
<dbReference type="AlphaFoldDB" id="A0A655JSY9"/>
<evidence type="ECO:0000313" key="6">
    <source>
        <dbReference type="EMBL" id="COW27730.1"/>
    </source>
</evidence>
<evidence type="ECO:0000313" key="3">
    <source>
        <dbReference type="EMBL" id="CKS38766.1"/>
    </source>
</evidence>
<evidence type="ECO:0000313" key="14">
    <source>
        <dbReference type="Proteomes" id="UP000048948"/>
    </source>
</evidence>
<evidence type="ECO:0000313" key="8">
    <source>
        <dbReference type="EMBL" id="COX70938.1"/>
    </source>
</evidence>
<gene>
    <name evidence="5" type="ORF">ERS007661_00038</name>
    <name evidence="6" type="ORF">ERS007679_03532</name>
    <name evidence="1" type="ORF">ERS007688_01896</name>
    <name evidence="8" type="ORF">ERS007720_04817</name>
    <name evidence="7" type="ORF">ERS007739_00500</name>
    <name evidence="3" type="ORF">ERS027646_01766</name>
    <name evidence="4" type="ORF">ERS027659_03445</name>
    <name evidence="2" type="ORF">ERS027661_02602</name>
</gene>
<evidence type="ECO:0000313" key="15">
    <source>
        <dbReference type="Proteomes" id="UP000049023"/>
    </source>
</evidence>
<evidence type="ECO:0000313" key="5">
    <source>
        <dbReference type="EMBL" id="CNU08966.1"/>
    </source>
</evidence>
<proteinExistence type="predicted"/>
<name>A0A655JSY9_MYCTX</name>
<dbReference type="Proteomes" id="UP000044938">
    <property type="component" value="Unassembled WGS sequence"/>
</dbReference>
<dbReference type="Proteomes" id="UP000045842">
    <property type="component" value="Unassembled WGS sequence"/>
</dbReference>
<dbReference type="EMBL" id="CQQC01000004">
    <property type="protein sequence ID" value="CNU08966.1"/>
    <property type="molecule type" value="Genomic_DNA"/>
</dbReference>
<evidence type="ECO:0000313" key="13">
    <source>
        <dbReference type="Proteomes" id="UP000046947"/>
    </source>
</evidence>
<dbReference type="EMBL" id="CSAJ01001186">
    <property type="protein sequence ID" value="COX70938.1"/>
    <property type="molecule type" value="Genomic_DNA"/>
</dbReference>
<evidence type="ECO:0000313" key="11">
    <source>
        <dbReference type="Proteomes" id="UP000044938"/>
    </source>
</evidence>
<dbReference type="Proteomes" id="UP000048948">
    <property type="component" value="Unassembled WGS sequence"/>
</dbReference>
<dbReference type="Proteomes" id="UP000039217">
    <property type="component" value="Unassembled WGS sequence"/>
</dbReference>
<evidence type="ECO:0000313" key="10">
    <source>
        <dbReference type="Proteomes" id="UP000039217"/>
    </source>
</evidence>
<dbReference type="EMBL" id="CSAD01000664">
    <property type="protein sequence ID" value="COW27730.1"/>
    <property type="molecule type" value="Genomic_DNA"/>
</dbReference>
<accession>A0A655JSY9</accession>
<dbReference type="Proteomes" id="UP000039021">
    <property type="component" value="Unassembled WGS sequence"/>
</dbReference>
<protein>
    <submittedName>
        <fullName evidence="8">Uncharacterized protein</fullName>
    </submittedName>
</protein>
<evidence type="ECO:0000313" key="9">
    <source>
        <dbReference type="Proteomes" id="UP000039021"/>
    </source>
</evidence>
<sequence>MSNSASSVPTVLSFSSVDRMISENPNRSTICSLVQPSALSSTVTGCRRLRSMRTPTVSRLSTSNSSHAPRLGITLTLCSVLSVDLSMVSSKYTPGDRTSWLTTTRSVPLMMNVPFSVIIGKSPMNTV</sequence>
<dbReference type="Proteomes" id="UP000049023">
    <property type="component" value="Unassembled WGS sequence"/>
</dbReference>
<organism evidence="8 11">
    <name type="scientific">Mycobacterium tuberculosis</name>
    <dbReference type="NCBI Taxonomy" id="1773"/>
    <lineage>
        <taxon>Bacteria</taxon>
        <taxon>Bacillati</taxon>
        <taxon>Actinomycetota</taxon>
        <taxon>Actinomycetes</taxon>
        <taxon>Mycobacteriales</taxon>
        <taxon>Mycobacteriaceae</taxon>
        <taxon>Mycobacterium</taxon>
        <taxon>Mycobacterium tuberculosis complex</taxon>
    </lineage>
</organism>
<dbReference type="EMBL" id="CFOH01000273">
    <property type="protein sequence ID" value="CFE51301.1"/>
    <property type="molecule type" value="Genomic_DNA"/>
</dbReference>
<evidence type="ECO:0000313" key="7">
    <source>
        <dbReference type="EMBL" id="COX00733.1"/>
    </source>
</evidence>
<evidence type="ECO:0000313" key="16">
    <source>
        <dbReference type="Proteomes" id="UP000050164"/>
    </source>
</evidence>
<dbReference type="EMBL" id="CNGE01000281">
    <property type="protein sequence ID" value="CKS38766.1"/>
    <property type="molecule type" value="Genomic_DNA"/>
</dbReference>
<evidence type="ECO:0000313" key="12">
    <source>
        <dbReference type="Proteomes" id="UP000045842"/>
    </source>
</evidence>
<dbReference type="Proteomes" id="UP000046947">
    <property type="component" value="Unassembled WGS sequence"/>
</dbReference>